<feature type="domain" description="Gfo/Idh/MocA-like oxidoreductase N-terminal" evidence="6">
    <location>
        <begin position="6"/>
        <end position="131"/>
    </location>
</feature>
<keyword evidence="2" id="KW-0560">Oxidoreductase</keyword>
<evidence type="ECO:0000259" key="6">
    <source>
        <dbReference type="Pfam" id="PF01408"/>
    </source>
</evidence>
<evidence type="ECO:0000256" key="3">
    <source>
        <dbReference type="ARBA" id="ARBA00038984"/>
    </source>
</evidence>
<dbReference type="SUPFAM" id="SSF55347">
    <property type="entry name" value="Glyceraldehyde-3-phosphate dehydrogenase-like, C-terminal domain"/>
    <property type="match status" value="1"/>
</dbReference>
<dbReference type="GO" id="GO:0000166">
    <property type="term" value="F:nucleotide binding"/>
    <property type="evidence" value="ECO:0007669"/>
    <property type="project" value="InterPro"/>
</dbReference>
<evidence type="ECO:0000256" key="2">
    <source>
        <dbReference type="ARBA" id="ARBA00023002"/>
    </source>
</evidence>
<dbReference type="SUPFAM" id="SSF51735">
    <property type="entry name" value="NAD(P)-binding Rossmann-fold domains"/>
    <property type="match status" value="1"/>
</dbReference>
<evidence type="ECO:0000256" key="1">
    <source>
        <dbReference type="ARBA" id="ARBA00010928"/>
    </source>
</evidence>
<sequence length="344" mass="37605">MSTPTLKWGVIGTGLISSWFVGDLVLPREDKKANHIIQAIGSSSKQKAEDFIQKFAPESTATAYGAYESVYSDPEVDIVYIGTPHAFHKQACLAAIAQGKHVLCEKPFTLNRDEAVEVFDAARKQGVFVMEALWTRFMPLSRQLQGLIHEEKIIGDVHRVFCDFGLHFDLENLPASSRLKNPALGAGSLLDIGIYSLTWGLILLDDGIGENAAEPLVFSAQSISEQIDVATSMILHYPQNGRQGILTSSIQTRTDPVFARIEGSKGSIAIEGVAASAPSKFTVTPREDGTERKEYAFPHPGYGFYYEADAVAQDIAAGKTENSIMPWAETLRVLGVMDGVRARR</sequence>
<reference evidence="8" key="1">
    <citation type="submission" date="2021-07" db="EMBL/GenBank/DDBJ databases">
        <authorList>
            <person name="Branca A.L. A."/>
        </authorList>
    </citation>
    <scope>NUCLEOTIDE SEQUENCE</scope>
</reference>
<dbReference type="Pfam" id="PF01408">
    <property type="entry name" value="GFO_IDH_MocA"/>
    <property type="match status" value="1"/>
</dbReference>
<accession>A0A9W4J4F3</accession>
<dbReference type="Gene3D" id="3.40.50.720">
    <property type="entry name" value="NAD(P)-binding Rossmann-like Domain"/>
    <property type="match status" value="1"/>
</dbReference>
<dbReference type="PANTHER" id="PTHR22604">
    <property type="entry name" value="OXIDOREDUCTASES"/>
    <property type="match status" value="1"/>
</dbReference>
<protein>
    <recommendedName>
        <fullName evidence="3">D-xylose 1-dehydrogenase (NADP(+), D-xylono-1,5-lactone-forming)</fullName>
        <ecNumber evidence="3">1.1.1.179</ecNumber>
    </recommendedName>
    <alternativeName>
        <fullName evidence="4">D-xylose-NADP dehydrogenase</fullName>
    </alternativeName>
</protein>
<comment type="similarity">
    <text evidence="1">Belongs to the Gfo/Idh/MocA family.</text>
</comment>
<dbReference type="Proteomes" id="UP001152592">
    <property type="component" value="Unassembled WGS sequence"/>
</dbReference>
<evidence type="ECO:0000313" key="8">
    <source>
        <dbReference type="EMBL" id="CAG8373606.1"/>
    </source>
</evidence>
<dbReference type="InterPro" id="IPR055170">
    <property type="entry name" value="GFO_IDH_MocA-like_dom"/>
</dbReference>
<dbReference type="InterPro" id="IPR036291">
    <property type="entry name" value="NAD(P)-bd_dom_sf"/>
</dbReference>
<evidence type="ECO:0000256" key="5">
    <source>
        <dbReference type="ARBA" id="ARBA00049233"/>
    </source>
</evidence>
<comment type="catalytic activity">
    <reaction evidence="5">
        <text>D-xylose + NADP(+) = D-xylono-1,5-lactone + NADPH + H(+)</text>
        <dbReference type="Rhea" id="RHEA:22000"/>
        <dbReference type="ChEBI" id="CHEBI:15378"/>
        <dbReference type="ChEBI" id="CHEBI:15867"/>
        <dbReference type="ChEBI" id="CHEBI:53455"/>
        <dbReference type="ChEBI" id="CHEBI:57783"/>
        <dbReference type="ChEBI" id="CHEBI:58349"/>
        <dbReference type="EC" id="1.1.1.179"/>
    </reaction>
</comment>
<evidence type="ECO:0000259" key="7">
    <source>
        <dbReference type="Pfam" id="PF22725"/>
    </source>
</evidence>
<dbReference type="EC" id="1.1.1.179" evidence="3"/>
<gene>
    <name evidence="8" type="ORF">PSALAMII_LOCUS4910</name>
</gene>
<dbReference type="InterPro" id="IPR000683">
    <property type="entry name" value="Gfo/Idh/MocA-like_OxRdtase_N"/>
</dbReference>
<dbReference type="AlphaFoldDB" id="A0A9W4J4F3"/>
<dbReference type="GO" id="GO:0047837">
    <property type="term" value="F:D-xylose 1-dehydrogenase (NADP+) activity"/>
    <property type="evidence" value="ECO:0007669"/>
    <property type="project" value="UniProtKB-EC"/>
</dbReference>
<proteinExistence type="inferred from homology"/>
<comment type="caution">
    <text evidence="8">The sequence shown here is derived from an EMBL/GenBank/DDBJ whole genome shotgun (WGS) entry which is preliminary data.</text>
</comment>
<organism evidence="8 9">
    <name type="scientific">Penicillium salamii</name>
    <dbReference type="NCBI Taxonomy" id="1612424"/>
    <lineage>
        <taxon>Eukaryota</taxon>
        <taxon>Fungi</taxon>
        <taxon>Dikarya</taxon>
        <taxon>Ascomycota</taxon>
        <taxon>Pezizomycotina</taxon>
        <taxon>Eurotiomycetes</taxon>
        <taxon>Eurotiomycetidae</taxon>
        <taxon>Eurotiales</taxon>
        <taxon>Aspergillaceae</taxon>
        <taxon>Penicillium</taxon>
    </lineage>
</organism>
<name>A0A9W4J4F3_9EURO</name>
<dbReference type="OrthoDB" id="10004862at2759"/>
<dbReference type="Pfam" id="PF22725">
    <property type="entry name" value="GFO_IDH_MocA_C3"/>
    <property type="match status" value="1"/>
</dbReference>
<dbReference type="InterPro" id="IPR050984">
    <property type="entry name" value="Gfo/Idh/MocA_domain"/>
</dbReference>
<evidence type="ECO:0000256" key="4">
    <source>
        <dbReference type="ARBA" id="ARBA00042988"/>
    </source>
</evidence>
<dbReference type="EMBL" id="CAJVPD010000229">
    <property type="protein sequence ID" value="CAG8373606.1"/>
    <property type="molecule type" value="Genomic_DNA"/>
</dbReference>
<evidence type="ECO:0000313" key="9">
    <source>
        <dbReference type="Proteomes" id="UP001152592"/>
    </source>
</evidence>
<dbReference type="Gene3D" id="3.30.360.10">
    <property type="entry name" value="Dihydrodipicolinate Reductase, domain 2"/>
    <property type="match status" value="1"/>
</dbReference>
<dbReference type="PANTHER" id="PTHR22604:SF105">
    <property type="entry name" value="TRANS-1,2-DIHYDROBENZENE-1,2-DIOL DEHYDROGENASE"/>
    <property type="match status" value="1"/>
</dbReference>
<feature type="domain" description="GFO/IDH/MocA-like oxidoreductase" evidence="7">
    <location>
        <begin position="150"/>
        <end position="268"/>
    </location>
</feature>